<evidence type="ECO:0000256" key="1">
    <source>
        <dbReference type="ARBA" id="ARBA00004141"/>
    </source>
</evidence>
<sequence length="696" mass="76726">MELNIETDPFEIDEQPFTVRRCWSWVHENYFSVAAIKRRFPITRWLPGYEFDELKGDVIAGLSVACTLIPQALGLALLANLPITYGLYSCIFGAFVYSIFGSCKDCNIGPTAIQAIFTGYYVAIGDVHFSALLSFIAGVLQIIVGLLSLDFLVDFVSFPIISAFVNAACITVILSQLPGFFGLPKFANRPPNALMTLVDLVEHLGELSALDTLLGSICVIFIMTLKFTGDYAKTWEDKVETIEEEPTEEEQERHYIIRKLQKVKKIKQIKQVGFFKGLVIWVSLARNLIIVIICAGVAYGLRDSAPFKLTESVVPGLPPFRAPHFSADFNTTVGGKVIHYIENFGELIHTLTPGWFIMPFLSALGAVSIPKAISQSTQNPVPQRLLRNTIPVKNFDPSQEILTLGIANILGSFVNSFPVAVSFSRAMISHTSGAKTQFNTIITGIVVLVALAPSISAAFHYIPVTTLSSVIICAIILIAKPKDIVIVYRTSFVDFVLYLIAFILTIVAGLAAGVLTGIGLSIVVLLAKAARPRIYSQFMHTPIEEGKQQFGFPYVIVKPTQSIHFPAVDYLQTMAIQSFPTLSELENPNIAAEDESLKNDTKLVVVIDGEHLFHTDSTFTKSLKDFILVLKPKGIKVVFHRFRYPIRKPLQVTLAENSVIFNHTKTDDELALAINAAFGFPAPLLGRHSSFTQTSL</sequence>
<dbReference type="EMBL" id="NCKV01001784">
    <property type="protein sequence ID" value="RWS27788.1"/>
    <property type="molecule type" value="Genomic_DNA"/>
</dbReference>
<dbReference type="OrthoDB" id="288203at2759"/>
<evidence type="ECO:0000313" key="8">
    <source>
        <dbReference type="Proteomes" id="UP000288716"/>
    </source>
</evidence>
<feature type="transmembrane region" description="Helical" evidence="5">
    <location>
        <begin position="107"/>
        <end position="124"/>
    </location>
</feature>
<proteinExistence type="predicted"/>
<dbReference type="GO" id="GO:0016020">
    <property type="term" value="C:membrane"/>
    <property type="evidence" value="ECO:0007669"/>
    <property type="project" value="UniProtKB-SubCell"/>
</dbReference>
<evidence type="ECO:0000259" key="6">
    <source>
        <dbReference type="Pfam" id="PF00916"/>
    </source>
</evidence>
<dbReference type="InterPro" id="IPR011547">
    <property type="entry name" value="SLC26A/SulP_dom"/>
</dbReference>
<name>A0A443SJS1_9ACAR</name>
<reference evidence="7 8" key="1">
    <citation type="journal article" date="2018" name="Gigascience">
        <title>Genomes of trombidid mites reveal novel predicted allergens and laterally-transferred genes associated with secondary metabolism.</title>
        <authorList>
            <person name="Dong X."/>
            <person name="Chaisiri K."/>
            <person name="Xia D."/>
            <person name="Armstrong S.D."/>
            <person name="Fang Y."/>
            <person name="Donnelly M.J."/>
            <person name="Kadowaki T."/>
            <person name="McGarry J.W."/>
            <person name="Darby A.C."/>
            <person name="Makepeace B.L."/>
        </authorList>
    </citation>
    <scope>NUCLEOTIDE SEQUENCE [LARGE SCALE GENOMIC DNA]</scope>
    <source>
        <strain evidence="7">UoL-UT</strain>
    </source>
</reference>
<feature type="transmembrane region" description="Helical" evidence="5">
    <location>
        <begin position="274"/>
        <end position="301"/>
    </location>
</feature>
<comment type="caution">
    <text evidence="7">The sequence shown here is derived from an EMBL/GenBank/DDBJ whole genome shotgun (WGS) entry which is preliminary data.</text>
</comment>
<keyword evidence="2 5" id="KW-0812">Transmembrane</keyword>
<accession>A0A443SJS1</accession>
<feature type="transmembrane region" description="Helical" evidence="5">
    <location>
        <begin position="461"/>
        <end position="479"/>
    </location>
</feature>
<gene>
    <name evidence="7" type="ORF">B4U80_04468</name>
</gene>
<keyword evidence="8" id="KW-1185">Reference proteome</keyword>
<feature type="domain" description="SLC26A/SulP transporter" evidence="6">
    <location>
        <begin position="394"/>
        <end position="500"/>
    </location>
</feature>
<feature type="transmembrane region" description="Helical" evidence="5">
    <location>
        <begin position="83"/>
        <end position="100"/>
    </location>
</feature>
<dbReference type="VEuPathDB" id="VectorBase:LDEU004253"/>
<feature type="transmembrane region" description="Helical" evidence="5">
    <location>
        <begin position="130"/>
        <end position="153"/>
    </location>
</feature>
<feature type="transmembrane region" description="Helical" evidence="5">
    <location>
        <begin position="160"/>
        <end position="183"/>
    </location>
</feature>
<comment type="subcellular location">
    <subcellularLocation>
        <location evidence="1">Membrane</location>
        <topology evidence="1">Multi-pass membrane protein</topology>
    </subcellularLocation>
</comment>
<evidence type="ECO:0000256" key="3">
    <source>
        <dbReference type="ARBA" id="ARBA00022989"/>
    </source>
</evidence>
<protein>
    <submittedName>
        <fullName evidence="7">Sodium-independent sulfate anion transporter-like protein</fullName>
    </submittedName>
</protein>
<dbReference type="Proteomes" id="UP000288716">
    <property type="component" value="Unassembled WGS sequence"/>
</dbReference>
<feature type="transmembrane region" description="Helical" evidence="5">
    <location>
        <begin position="203"/>
        <end position="225"/>
    </location>
</feature>
<feature type="transmembrane region" description="Helical" evidence="5">
    <location>
        <begin position="510"/>
        <end position="530"/>
    </location>
</feature>
<dbReference type="PANTHER" id="PTHR11814">
    <property type="entry name" value="SULFATE TRANSPORTER"/>
    <property type="match status" value="1"/>
</dbReference>
<keyword evidence="4 5" id="KW-0472">Membrane</keyword>
<dbReference type="GO" id="GO:0055085">
    <property type="term" value="P:transmembrane transport"/>
    <property type="evidence" value="ECO:0007669"/>
    <property type="project" value="InterPro"/>
</dbReference>
<organism evidence="7 8">
    <name type="scientific">Leptotrombidium deliense</name>
    <dbReference type="NCBI Taxonomy" id="299467"/>
    <lineage>
        <taxon>Eukaryota</taxon>
        <taxon>Metazoa</taxon>
        <taxon>Ecdysozoa</taxon>
        <taxon>Arthropoda</taxon>
        <taxon>Chelicerata</taxon>
        <taxon>Arachnida</taxon>
        <taxon>Acari</taxon>
        <taxon>Acariformes</taxon>
        <taxon>Trombidiformes</taxon>
        <taxon>Prostigmata</taxon>
        <taxon>Anystina</taxon>
        <taxon>Parasitengona</taxon>
        <taxon>Trombiculoidea</taxon>
        <taxon>Trombiculidae</taxon>
        <taxon>Leptotrombidium</taxon>
    </lineage>
</organism>
<evidence type="ECO:0000256" key="2">
    <source>
        <dbReference type="ARBA" id="ARBA00022692"/>
    </source>
</evidence>
<dbReference type="InterPro" id="IPR001902">
    <property type="entry name" value="SLC26A/SulP_fam"/>
</dbReference>
<keyword evidence="3 5" id="KW-1133">Transmembrane helix</keyword>
<evidence type="ECO:0000256" key="5">
    <source>
        <dbReference type="SAM" id="Phobius"/>
    </source>
</evidence>
<dbReference type="Pfam" id="PF00916">
    <property type="entry name" value="Sulfate_transp"/>
    <property type="match status" value="2"/>
</dbReference>
<feature type="transmembrane region" description="Helical" evidence="5">
    <location>
        <begin position="401"/>
        <end position="424"/>
    </location>
</feature>
<feature type="transmembrane region" description="Helical" evidence="5">
    <location>
        <begin position="436"/>
        <end position="455"/>
    </location>
</feature>
<evidence type="ECO:0000256" key="4">
    <source>
        <dbReference type="ARBA" id="ARBA00023136"/>
    </source>
</evidence>
<feature type="domain" description="SLC26A/SulP transporter" evidence="6">
    <location>
        <begin position="54"/>
        <end position="329"/>
    </location>
</feature>
<dbReference type="AlphaFoldDB" id="A0A443SJS1"/>
<dbReference type="STRING" id="299467.A0A443SJS1"/>
<evidence type="ECO:0000313" key="7">
    <source>
        <dbReference type="EMBL" id="RWS27788.1"/>
    </source>
</evidence>